<dbReference type="Proteomes" id="UP000292693">
    <property type="component" value="Unassembled WGS sequence"/>
</dbReference>
<feature type="compositionally biased region" description="Basic and acidic residues" evidence="6">
    <location>
        <begin position="14"/>
        <end position="30"/>
    </location>
</feature>
<dbReference type="InterPro" id="IPR017039">
    <property type="entry name" value="Virul_fac_BrkB"/>
</dbReference>
<feature type="transmembrane region" description="Helical" evidence="7">
    <location>
        <begin position="272"/>
        <end position="295"/>
    </location>
</feature>
<feature type="region of interest" description="Disordered" evidence="6">
    <location>
        <begin position="1"/>
        <end position="30"/>
    </location>
</feature>
<feature type="region of interest" description="Disordered" evidence="6">
    <location>
        <begin position="312"/>
        <end position="354"/>
    </location>
</feature>
<keyword evidence="5 7" id="KW-0472">Membrane</keyword>
<dbReference type="Proteomes" id="UP001051844">
    <property type="component" value="Unassembled WGS sequence"/>
</dbReference>
<dbReference type="Pfam" id="PF03631">
    <property type="entry name" value="Virul_fac_BrkB"/>
    <property type="match status" value="1"/>
</dbReference>
<evidence type="ECO:0000256" key="3">
    <source>
        <dbReference type="ARBA" id="ARBA00022692"/>
    </source>
</evidence>
<reference evidence="8" key="2">
    <citation type="submission" date="2022-09" db="EMBL/GenBank/DDBJ databases">
        <title>Whole genome shotgun sequence of Streptomyces albidoflavus NBRC 12854.</title>
        <authorList>
            <person name="Komaki H."/>
            <person name="Tamura T."/>
        </authorList>
    </citation>
    <scope>NUCLEOTIDE SEQUENCE</scope>
    <source>
        <strain evidence="8">NBRC 12854</strain>
    </source>
</reference>
<evidence type="ECO:0000256" key="2">
    <source>
        <dbReference type="ARBA" id="ARBA00022475"/>
    </source>
</evidence>
<dbReference type="EMBL" id="PKLL01000014">
    <property type="protein sequence ID" value="RZE23629.1"/>
    <property type="molecule type" value="Genomic_DNA"/>
</dbReference>
<keyword evidence="2" id="KW-1003">Cell membrane</keyword>
<comment type="caution">
    <text evidence="9">The sequence shown here is derived from an EMBL/GenBank/DDBJ whole genome shotgun (WGS) entry which is preliminary data.</text>
</comment>
<name>A0A8G1ZQX1_9ACTN</name>
<feature type="transmembrane region" description="Helical" evidence="7">
    <location>
        <begin position="121"/>
        <end position="142"/>
    </location>
</feature>
<feature type="compositionally biased region" description="Low complexity" evidence="6">
    <location>
        <begin position="312"/>
        <end position="325"/>
    </location>
</feature>
<feature type="transmembrane region" description="Helical" evidence="7">
    <location>
        <begin position="240"/>
        <end position="266"/>
    </location>
</feature>
<dbReference type="EMBL" id="BNDZ01000005">
    <property type="protein sequence ID" value="GHI46487.1"/>
    <property type="molecule type" value="Genomic_DNA"/>
</dbReference>
<dbReference type="NCBIfam" id="TIGR00765">
    <property type="entry name" value="yihY_not_rbn"/>
    <property type="match status" value="1"/>
</dbReference>
<protein>
    <submittedName>
        <fullName evidence="8">Ribonuclease</fullName>
    </submittedName>
    <submittedName>
        <fullName evidence="9">YihY/virulence factor BrkB family protein</fullName>
    </submittedName>
</protein>
<dbReference type="Proteomes" id="UP000292095">
    <property type="component" value="Unassembled WGS sequence"/>
</dbReference>
<dbReference type="PANTHER" id="PTHR30213:SF0">
    <property type="entry name" value="UPF0761 MEMBRANE PROTEIN YIHY"/>
    <property type="match status" value="1"/>
</dbReference>
<evidence type="ECO:0000313" key="11">
    <source>
        <dbReference type="Proteomes" id="UP000292095"/>
    </source>
</evidence>
<evidence type="ECO:0000256" key="1">
    <source>
        <dbReference type="ARBA" id="ARBA00004651"/>
    </source>
</evidence>
<dbReference type="GO" id="GO:0005886">
    <property type="term" value="C:plasma membrane"/>
    <property type="evidence" value="ECO:0007669"/>
    <property type="project" value="UniProtKB-SubCell"/>
</dbReference>
<evidence type="ECO:0000313" key="8">
    <source>
        <dbReference type="EMBL" id="GHI46487.1"/>
    </source>
</evidence>
<evidence type="ECO:0000256" key="4">
    <source>
        <dbReference type="ARBA" id="ARBA00022989"/>
    </source>
</evidence>
<gene>
    <name evidence="10" type="ORF">C0Q91_12615</name>
    <name evidence="9" type="ORF">C0Q92_12625</name>
    <name evidence="8" type="ORF">ScoT_26610</name>
</gene>
<dbReference type="EMBL" id="PKLK01000014">
    <property type="protein sequence ID" value="RZE40644.1"/>
    <property type="molecule type" value="Genomic_DNA"/>
</dbReference>
<feature type="transmembrane region" description="Helical" evidence="7">
    <location>
        <begin position="206"/>
        <end position="228"/>
    </location>
</feature>
<accession>A0A8G1ZQX1</accession>
<dbReference type="PANTHER" id="PTHR30213">
    <property type="entry name" value="INNER MEMBRANE PROTEIN YHJD"/>
    <property type="match status" value="1"/>
</dbReference>
<dbReference type="RefSeq" id="WP_085479398.1">
    <property type="nucleotide sequence ID" value="NZ_BNDZ01000005.1"/>
</dbReference>
<keyword evidence="4 7" id="KW-1133">Transmembrane helix</keyword>
<feature type="transmembrane region" description="Helical" evidence="7">
    <location>
        <begin position="61"/>
        <end position="83"/>
    </location>
</feature>
<evidence type="ECO:0000313" key="9">
    <source>
        <dbReference type="EMBL" id="RZE23629.1"/>
    </source>
</evidence>
<proteinExistence type="predicted"/>
<dbReference type="AlphaFoldDB" id="A0A8G1ZQX1"/>
<evidence type="ECO:0000256" key="6">
    <source>
        <dbReference type="SAM" id="MobiDB-lite"/>
    </source>
</evidence>
<reference evidence="11 12" key="1">
    <citation type="submission" date="2017-12" db="EMBL/GenBank/DDBJ databases">
        <title>Population genomics insights into the ecological differentiation and adaptive evolution in streptomycetes.</title>
        <authorList>
            <person name="Li Y."/>
            <person name="Huang Y."/>
        </authorList>
    </citation>
    <scope>NUCLEOTIDE SEQUENCE [LARGE SCALE GENOMIC DNA]</scope>
    <source>
        <strain evidence="10 11">FXJ.2339</strain>
        <strain evidence="9 12">NBRC 100770</strain>
    </source>
</reference>
<keyword evidence="3 7" id="KW-0812">Transmembrane</keyword>
<evidence type="ECO:0000256" key="7">
    <source>
        <dbReference type="SAM" id="Phobius"/>
    </source>
</evidence>
<evidence type="ECO:0000313" key="12">
    <source>
        <dbReference type="Proteomes" id="UP000292693"/>
    </source>
</evidence>
<evidence type="ECO:0000256" key="5">
    <source>
        <dbReference type="ARBA" id="ARBA00023136"/>
    </source>
</evidence>
<feature type="transmembrane region" description="Helical" evidence="7">
    <location>
        <begin position="163"/>
        <end position="186"/>
    </location>
</feature>
<organism evidence="9 12">
    <name type="scientific">Streptomyces albidoflavus</name>
    <dbReference type="NCBI Taxonomy" id="1886"/>
    <lineage>
        <taxon>Bacteria</taxon>
        <taxon>Bacillati</taxon>
        <taxon>Actinomycetota</taxon>
        <taxon>Actinomycetes</taxon>
        <taxon>Kitasatosporales</taxon>
        <taxon>Streptomycetaceae</taxon>
        <taxon>Streptomyces</taxon>
        <taxon>Streptomyces albidoflavus group</taxon>
    </lineage>
</organism>
<sequence length="354" mass="37248">MKQPARTAGGAVAEEARTVEGVEGDGPVKGEPGRTVEWWVALRRTPGAFWRDDVSDFAAALTYYAILAVLPALLVVVIAFGLVSPDTAERFVGQVTAWAPGGSGASLREVLTRVVRVDSTAWTLLVTGGASALWSASSYLAVSRRALHRMYGVRDRRSPWGKAHRIVATALALLALLLVSSLLLMLTEPVAESIGRLLGLDAGVAWAWSVLRWPLLLCLVACLVVVVFRNGPVAARRRAHSIPGGVLAATLWLTASAGLALYASVLSTYSRLYGSLAGIVVFLVWLWLSNVALLLGAQFTAELCRAAGGPGAPACHPEPAEEVAAQDASAGAEDPEDTADAEETREHGRAPTGA</sequence>
<feature type="compositionally biased region" description="Basic and acidic residues" evidence="6">
    <location>
        <begin position="342"/>
        <end position="354"/>
    </location>
</feature>
<evidence type="ECO:0000313" key="10">
    <source>
        <dbReference type="EMBL" id="RZE40644.1"/>
    </source>
</evidence>
<comment type="subcellular location">
    <subcellularLocation>
        <location evidence="1">Cell membrane</location>
        <topology evidence="1">Multi-pass membrane protein</topology>
    </subcellularLocation>
</comment>